<proteinExistence type="predicted"/>
<name>A0ABS6PF01_9PSED</name>
<sequence>MISLLKHNNSAPAELANALKDINLTKEIQKLSTHLYSHIKTSAKQQQRATILDTVNPYTHTLTLHCTDDANISVRTLSNTCSTALYSVPGHSILFPVHSRPFTVQLYGIEGDRLSLARRVTVTDRDPLLVDGRHALYECVPPEGPTPVLVGSINLPVRSADISVFDRSSLRKVAWFPHDDSAARYLVSLELLEAAQDPGAVRVAEELIHHYHPAVAWKAFQIIDQHAQDAAPRYVPLLKKLNNPHLDHLLERRSEAA</sequence>
<comment type="caution">
    <text evidence="1">The sequence shown here is derived from an EMBL/GenBank/DDBJ whole genome shotgun (WGS) entry which is preliminary data.</text>
</comment>
<reference evidence="1 2" key="1">
    <citation type="submission" date="2021-06" db="EMBL/GenBank/DDBJ databases">
        <title>Updating the genus Pseudomonas: Description of 43 new species and partition of the Pseudomonas putida group.</title>
        <authorList>
            <person name="Girard L."/>
            <person name="Lood C."/>
            <person name="Vandamme P."/>
            <person name="Rokni-Zadeh H."/>
            <person name="Van Noort V."/>
            <person name="Hofte M."/>
            <person name="Lavigne R."/>
            <person name="De Mot R."/>
        </authorList>
    </citation>
    <scope>NUCLEOTIDE SEQUENCE [LARGE SCALE GENOMIC DNA]</scope>
    <source>
        <strain evidence="1 2">COR58</strain>
    </source>
</reference>
<dbReference type="RefSeq" id="WP_217892670.1">
    <property type="nucleotide sequence ID" value="NZ_JAHSTS010000002.1"/>
</dbReference>
<evidence type="ECO:0008006" key="3">
    <source>
        <dbReference type="Google" id="ProtNLM"/>
    </source>
</evidence>
<keyword evidence="2" id="KW-1185">Reference proteome</keyword>
<gene>
    <name evidence="1" type="ORF">KVG96_13940</name>
</gene>
<evidence type="ECO:0000313" key="1">
    <source>
        <dbReference type="EMBL" id="MBV4459058.1"/>
    </source>
</evidence>
<organism evidence="1 2">
    <name type="scientific">Pseudomonas ekonensis</name>
    <dbReference type="NCBI Taxonomy" id="2842353"/>
    <lineage>
        <taxon>Bacteria</taxon>
        <taxon>Pseudomonadati</taxon>
        <taxon>Pseudomonadota</taxon>
        <taxon>Gammaproteobacteria</taxon>
        <taxon>Pseudomonadales</taxon>
        <taxon>Pseudomonadaceae</taxon>
        <taxon>Pseudomonas</taxon>
    </lineage>
</organism>
<evidence type="ECO:0000313" key="2">
    <source>
        <dbReference type="Proteomes" id="UP000765224"/>
    </source>
</evidence>
<protein>
    <recommendedName>
        <fullName evidence="3">HEAT repeat domain-containing protein</fullName>
    </recommendedName>
</protein>
<accession>A0ABS6PF01</accession>
<dbReference type="Proteomes" id="UP000765224">
    <property type="component" value="Unassembled WGS sequence"/>
</dbReference>
<dbReference type="EMBL" id="JAHSTS010000002">
    <property type="protein sequence ID" value="MBV4459058.1"/>
    <property type="molecule type" value="Genomic_DNA"/>
</dbReference>